<dbReference type="PANTHER" id="PTHR48021">
    <property type="match status" value="1"/>
</dbReference>
<keyword evidence="4 5" id="KW-0472">Membrane</keyword>
<dbReference type="PROSITE" id="PS50850">
    <property type="entry name" value="MFS"/>
    <property type="match status" value="1"/>
</dbReference>
<dbReference type="InterPro" id="IPR005828">
    <property type="entry name" value="MFS_sugar_transport-like"/>
</dbReference>
<feature type="transmembrane region" description="Helical" evidence="5">
    <location>
        <begin position="271"/>
        <end position="291"/>
    </location>
</feature>
<keyword evidence="2 5" id="KW-0812">Transmembrane</keyword>
<evidence type="ECO:0000259" key="6">
    <source>
        <dbReference type="PROSITE" id="PS50850"/>
    </source>
</evidence>
<reference evidence="7" key="1">
    <citation type="submission" date="2025-05" db="UniProtKB">
        <authorList>
            <consortium name="RefSeq"/>
        </authorList>
    </citation>
    <scope>NUCLEOTIDE SEQUENCE [LARGE SCALE GENOMIC DNA]</scope>
</reference>
<keyword evidence="7" id="KW-1185">Reference proteome</keyword>
<organism evidence="7 8">
    <name type="scientific">Bicyclus anynana</name>
    <name type="common">Squinting bush brown butterfly</name>
    <dbReference type="NCBI Taxonomy" id="110368"/>
    <lineage>
        <taxon>Eukaryota</taxon>
        <taxon>Metazoa</taxon>
        <taxon>Ecdysozoa</taxon>
        <taxon>Arthropoda</taxon>
        <taxon>Hexapoda</taxon>
        <taxon>Insecta</taxon>
        <taxon>Pterygota</taxon>
        <taxon>Neoptera</taxon>
        <taxon>Endopterygota</taxon>
        <taxon>Lepidoptera</taxon>
        <taxon>Glossata</taxon>
        <taxon>Ditrysia</taxon>
        <taxon>Papilionoidea</taxon>
        <taxon>Nymphalidae</taxon>
        <taxon>Satyrinae</taxon>
        <taxon>Satyrini</taxon>
        <taxon>Mycalesina</taxon>
        <taxon>Bicyclus</taxon>
    </lineage>
</organism>
<dbReference type="InterPro" id="IPR005829">
    <property type="entry name" value="Sugar_transporter_CS"/>
</dbReference>
<gene>
    <name evidence="8" type="primary">LOC112043191</name>
</gene>
<dbReference type="RefSeq" id="XP_052741322.1">
    <property type="nucleotide sequence ID" value="XM_052885362.1"/>
</dbReference>
<feature type="transmembrane region" description="Helical" evidence="5">
    <location>
        <begin position="303"/>
        <end position="321"/>
    </location>
</feature>
<evidence type="ECO:0000256" key="3">
    <source>
        <dbReference type="ARBA" id="ARBA00022989"/>
    </source>
</evidence>
<dbReference type="PANTHER" id="PTHR48021:SF1">
    <property type="entry name" value="GH07001P-RELATED"/>
    <property type="match status" value="1"/>
</dbReference>
<dbReference type="InterPro" id="IPR020846">
    <property type="entry name" value="MFS_dom"/>
</dbReference>
<evidence type="ECO:0000256" key="1">
    <source>
        <dbReference type="ARBA" id="ARBA00004141"/>
    </source>
</evidence>
<evidence type="ECO:0000256" key="5">
    <source>
        <dbReference type="SAM" id="Phobius"/>
    </source>
</evidence>
<dbReference type="Proteomes" id="UP001652582">
    <property type="component" value="Chromosome 2"/>
</dbReference>
<feature type="transmembrane region" description="Helical" evidence="5">
    <location>
        <begin position="136"/>
        <end position="158"/>
    </location>
</feature>
<feature type="transmembrane region" description="Helical" evidence="5">
    <location>
        <begin position="9"/>
        <end position="28"/>
    </location>
</feature>
<dbReference type="SUPFAM" id="SSF103473">
    <property type="entry name" value="MFS general substrate transporter"/>
    <property type="match status" value="1"/>
</dbReference>
<sequence>MEKATKGHTYVQWIFALLANVTLLSYGMENGWISPTTKILQSEDSPTGYPISDNMISWIATIALFLKAPESPAFLVTQGKINEALETVAFLRGLQKDDKIVINIVSSMQKEQEHFKSLPNLSIIGIVKDKTLRRGFCIIMLSFVFHAFNGTVAIITYASTVLISTGVKFDISPEIQTLSFPIVIIISSLALAASVEKFGRKILLVGAYLISAFSMAAIAVMMIVQERGVTVPSWMPVITMMLGVAMYGAGISPLPYIILTETFSFQIRAKVVGVVVTLAWFMTFLLVTMYTPMCNAFGQYSPFVFYAAVNFGGFIFVMLFIPETKGRSEEEILSILARENKNPKMLNAT</sequence>
<feature type="transmembrane region" description="Helical" evidence="5">
    <location>
        <begin position="178"/>
        <end position="195"/>
    </location>
</feature>
<dbReference type="Gene3D" id="1.20.1250.20">
    <property type="entry name" value="MFS general substrate transporter like domains"/>
    <property type="match status" value="1"/>
</dbReference>
<evidence type="ECO:0000256" key="2">
    <source>
        <dbReference type="ARBA" id="ARBA00022692"/>
    </source>
</evidence>
<feature type="domain" description="Major facilitator superfamily (MFS) profile" evidence="6">
    <location>
        <begin position="1"/>
        <end position="325"/>
    </location>
</feature>
<proteinExistence type="predicted"/>
<reference evidence="8" key="2">
    <citation type="submission" date="2025-08" db="UniProtKB">
        <authorList>
            <consortium name="RefSeq"/>
        </authorList>
    </citation>
    <scope>IDENTIFICATION</scope>
</reference>
<evidence type="ECO:0000256" key="4">
    <source>
        <dbReference type="ARBA" id="ARBA00023136"/>
    </source>
</evidence>
<name>A0ABM3LQG8_BICAN</name>
<comment type="subcellular location">
    <subcellularLocation>
        <location evidence="1">Membrane</location>
        <topology evidence="1">Multi-pass membrane protein</topology>
    </subcellularLocation>
</comment>
<dbReference type="PROSITE" id="PS00216">
    <property type="entry name" value="SUGAR_TRANSPORT_1"/>
    <property type="match status" value="1"/>
</dbReference>
<evidence type="ECO:0000313" key="7">
    <source>
        <dbReference type="Proteomes" id="UP001652582"/>
    </source>
</evidence>
<evidence type="ECO:0000313" key="8">
    <source>
        <dbReference type="RefSeq" id="XP_052741322.1"/>
    </source>
</evidence>
<accession>A0ABM3LQG8</accession>
<dbReference type="GeneID" id="112043191"/>
<dbReference type="InterPro" id="IPR036259">
    <property type="entry name" value="MFS_trans_sf"/>
</dbReference>
<keyword evidence="3 5" id="KW-1133">Transmembrane helix</keyword>
<dbReference type="InterPro" id="IPR050549">
    <property type="entry name" value="MFS_Trehalose_Transporter"/>
</dbReference>
<feature type="transmembrane region" description="Helical" evidence="5">
    <location>
        <begin position="237"/>
        <end position="259"/>
    </location>
</feature>
<feature type="transmembrane region" description="Helical" evidence="5">
    <location>
        <begin position="202"/>
        <end position="225"/>
    </location>
</feature>
<protein>
    <submittedName>
        <fullName evidence="8">Facilitated trehalose transporter Tret1-like</fullName>
    </submittedName>
</protein>
<dbReference type="Pfam" id="PF00083">
    <property type="entry name" value="Sugar_tr"/>
    <property type="match status" value="1"/>
</dbReference>